<keyword evidence="8" id="KW-1185">Reference proteome</keyword>
<dbReference type="GO" id="GO:0016787">
    <property type="term" value="F:hydrolase activity"/>
    <property type="evidence" value="ECO:0007669"/>
    <property type="project" value="UniProtKB-UniRule"/>
</dbReference>
<sequence length="785" mass="89075">MVPYYNDIFLISVQKGGWALEDSNQQYEQQHLDDTVHELHAADKRLTQEIAKTQSEERSISDNFFSDFSINLTNDDEIIETAASVQQQQQLLDERANAHRQSTVQLGTVKRLLKNPYFARIDFQEAGEKPETIYIGLGSFTDANGHFLIYDWRAPISSIYYDGKLGQVTYQTPDGPQSVELSLKRQFVIKDGVQIETMFDTAETIGDQMLLEVLGEKSDTQMKSIVTTIQREQNQIIRDTTADLLFVQGAAGSGKTSAVLQRVAYLLYRYRGNLTSSQVIMFSPNQLFSDYIGNVLPEMGEQNMVQFTYYQYVTRRTPGLKVQNLFQQFEANQTPLQAKVAALKESDAFFHATEAYAEHLRSAGVRFKDIRFRDGVFFSRKKIAEIFYSYNQNYNMNNRLQATKERLTSMLNRRVGSETRAKWVREAVENLSEEEIRDLQSQGQPGEFKDSDSEFQFYARHIVTNAFEDIDAAIIRNRFLNVRAQYVAFLRAVPEFLDVTKFGITVDEWAQSVEEFVDQFRERQLTMADATPYLHLYDLMIGRHGDRKMRFVFIDEIQDYTPYQLAYLQKSFPRAKFTLLGDLNQAIFTGSSARNLMGSVTKMFDPDKTRVVQLTQSYRSTAQVTEFTKAILKSGQKIVAFNRQGDLPQVLVRKDVDAAFAALTTQLQTNAADHDATAVITRSLGDAEALQARLHAAGQKSTLIRSENQRLVPGVLIVPSFLAKGLEFDAVVAWDVTAANFGGDADRELLYTICSRAMHRLTVIAAGTVSPLIAAIDSDLYTTEQ</sequence>
<dbReference type="PATRIC" id="fig|1423783.4.peg.1274"/>
<evidence type="ECO:0000313" key="7">
    <source>
        <dbReference type="EMBL" id="KRL85840.1"/>
    </source>
</evidence>
<keyword evidence="1 5" id="KW-0547">Nucleotide-binding</keyword>
<dbReference type="InterPro" id="IPR000212">
    <property type="entry name" value="DNA_helicase_UvrD/REP"/>
</dbReference>
<evidence type="ECO:0000259" key="6">
    <source>
        <dbReference type="PROSITE" id="PS51198"/>
    </source>
</evidence>
<proteinExistence type="predicted"/>
<keyword evidence="2 5" id="KW-0378">Hydrolase</keyword>
<dbReference type="SUPFAM" id="SSF52540">
    <property type="entry name" value="P-loop containing nucleoside triphosphate hydrolases"/>
    <property type="match status" value="1"/>
</dbReference>
<keyword evidence="4 5" id="KW-0067">ATP-binding</keyword>
<dbReference type="PANTHER" id="PTHR11070">
    <property type="entry name" value="UVRD / RECB / PCRA DNA HELICASE FAMILY MEMBER"/>
    <property type="match status" value="1"/>
</dbReference>
<dbReference type="PROSITE" id="PS51198">
    <property type="entry name" value="UVRD_HELICASE_ATP_BIND"/>
    <property type="match status" value="1"/>
</dbReference>
<name>A0A0R1TX10_9LACO</name>
<keyword evidence="3 5" id="KW-0347">Helicase</keyword>
<accession>A0A0R1TX10</accession>
<dbReference type="NCBIfam" id="NF041464">
    <property type="entry name" value="HelD_BACSU"/>
    <property type="match status" value="1"/>
</dbReference>
<dbReference type="STRING" id="1423783.FC50_GL001233"/>
<dbReference type="GO" id="GO:0005829">
    <property type="term" value="C:cytosol"/>
    <property type="evidence" value="ECO:0007669"/>
    <property type="project" value="TreeGrafter"/>
</dbReference>
<evidence type="ECO:0000256" key="4">
    <source>
        <dbReference type="ARBA" id="ARBA00022840"/>
    </source>
</evidence>
<dbReference type="Pfam" id="PF13538">
    <property type="entry name" value="UvrD_C_2"/>
    <property type="match status" value="1"/>
</dbReference>
<evidence type="ECO:0000256" key="5">
    <source>
        <dbReference type="PROSITE-ProRule" id="PRU00560"/>
    </source>
</evidence>
<dbReference type="InterPro" id="IPR027785">
    <property type="entry name" value="UvrD-like_helicase_C"/>
</dbReference>
<dbReference type="GO" id="GO:0000725">
    <property type="term" value="P:recombinational repair"/>
    <property type="evidence" value="ECO:0007669"/>
    <property type="project" value="TreeGrafter"/>
</dbReference>
<dbReference type="EMBL" id="AZFJ01000049">
    <property type="protein sequence ID" value="KRL85840.1"/>
    <property type="molecule type" value="Genomic_DNA"/>
</dbReference>
<dbReference type="Gene3D" id="3.40.50.300">
    <property type="entry name" value="P-loop containing nucleotide triphosphate hydrolases"/>
    <property type="match status" value="2"/>
</dbReference>
<evidence type="ECO:0000256" key="1">
    <source>
        <dbReference type="ARBA" id="ARBA00022741"/>
    </source>
</evidence>
<dbReference type="InterPro" id="IPR014016">
    <property type="entry name" value="UvrD-like_ATP-bd"/>
</dbReference>
<feature type="binding site" evidence="5">
    <location>
        <begin position="249"/>
        <end position="256"/>
    </location>
    <ligand>
        <name>ATP</name>
        <dbReference type="ChEBI" id="CHEBI:30616"/>
    </ligand>
</feature>
<feature type="domain" description="UvrD-like helicase ATP-binding" evidence="6">
    <location>
        <begin position="228"/>
        <end position="621"/>
    </location>
</feature>
<dbReference type="Proteomes" id="UP000051922">
    <property type="component" value="Unassembled WGS sequence"/>
</dbReference>
<dbReference type="InterPro" id="IPR027417">
    <property type="entry name" value="P-loop_NTPase"/>
</dbReference>
<evidence type="ECO:0000313" key="8">
    <source>
        <dbReference type="Proteomes" id="UP000051922"/>
    </source>
</evidence>
<dbReference type="AlphaFoldDB" id="A0A0R1TX10"/>
<dbReference type="PANTHER" id="PTHR11070:SF17">
    <property type="entry name" value="DNA HELICASE IV"/>
    <property type="match status" value="1"/>
</dbReference>
<protein>
    <submittedName>
        <fullName evidence="7">DNA helicase</fullName>
    </submittedName>
</protein>
<dbReference type="GO" id="GO:0005524">
    <property type="term" value="F:ATP binding"/>
    <property type="evidence" value="ECO:0007669"/>
    <property type="project" value="UniProtKB-UniRule"/>
</dbReference>
<organism evidence="7 8">
    <name type="scientific">Lacticaseibacillus pantheris DSM 15945 = JCM 12539 = NBRC 106106</name>
    <dbReference type="NCBI Taxonomy" id="1423783"/>
    <lineage>
        <taxon>Bacteria</taxon>
        <taxon>Bacillati</taxon>
        <taxon>Bacillota</taxon>
        <taxon>Bacilli</taxon>
        <taxon>Lactobacillales</taxon>
        <taxon>Lactobacillaceae</taxon>
        <taxon>Lacticaseibacillus</taxon>
    </lineage>
</organism>
<dbReference type="InterPro" id="IPR048228">
    <property type="entry name" value="HelD_bacillota"/>
</dbReference>
<reference evidence="7 8" key="1">
    <citation type="journal article" date="2015" name="Genome Announc.">
        <title>Expanding the biotechnology potential of lactobacilli through comparative genomics of 213 strains and associated genera.</title>
        <authorList>
            <person name="Sun Z."/>
            <person name="Harris H.M."/>
            <person name="McCann A."/>
            <person name="Guo C."/>
            <person name="Argimon S."/>
            <person name="Zhang W."/>
            <person name="Yang X."/>
            <person name="Jeffery I.B."/>
            <person name="Cooney J.C."/>
            <person name="Kagawa T.F."/>
            <person name="Liu W."/>
            <person name="Song Y."/>
            <person name="Salvetti E."/>
            <person name="Wrobel A."/>
            <person name="Rasinkangas P."/>
            <person name="Parkhill J."/>
            <person name="Rea M.C."/>
            <person name="O'Sullivan O."/>
            <person name="Ritari J."/>
            <person name="Douillard F.P."/>
            <person name="Paul Ross R."/>
            <person name="Yang R."/>
            <person name="Briner A.E."/>
            <person name="Felis G.E."/>
            <person name="de Vos W.M."/>
            <person name="Barrangou R."/>
            <person name="Klaenhammer T.R."/>
            <person name="Caufield P.W."/>
            <person name="Cui Y."/>
            <person name="Zhang H."/>
            <person name="O'Toole P.W."/>
        </authorList>
    </citation>
    <scope>NUCLEOTIDE SEQUENCE [LARGE SCALE GENOMIC DNA]</scope>
    <source>
        <strain evidence="7 8">DSM 15945</strain>
    </source>
</reference>
<evidence type="ECO:0000256" key="2">
    <source>
        <dbReference type="ARBA" id="ARBA00022801"/>
    </source>
</evidence>
<dbReference type="GO" id="GO:0043138">
    <property type="term" value="F:3'-5' DNA helicase activity"/>
    <property type="evidence" value="ECO:0007669"/>
    <property type="project" value="TreeGrafter"/>
</dbReference>
<comment type="caution">
    <text evidence="7">The sequence shown here is derived from an EMBL/GenBank/DDBJ whole genome shotgun (WGS) entry which is preliminary data.</text>
</comment>
<evidence type="ECO:0000256" key="3">
    <source>
        <dbReference type="ARBA" id="ARBA00022806"/>
    </source>
</evidence>
<gene>
    <name evidence="7" type="ORF">FC50_GL001233</name>
</gene>
<dbReference type="GO" id="GO:0003677">
    <property type="term" value="F:DNA binding"/>
    <property type="evidence" value="ECO:0007669"/>
    <property type="project" value="InterPro"/>
</dbReference>